<evidence type="ECO:0000256" key="12">
    <source>
        <dbReference type="NCBIfam" id="TIGR00416"/>
    </source>
</evidence>
<dbReference type="GO" id="GO:0008270">
    <property type="term" value="F:zinc ion binding"/>
    <property type="evidence" value="ECO:0007669"/>
    <property type="project" value="UniProtKB-KW"/>
</dbReference>
<evidence type="ECO:0000256" key="8">
    <source>
        <dbReference type="ARBA" id="ARBA00023016"/>
    </source>
</evidence>
<dbReference type="SMART" id="SM00382">
    <property type="entry name" value="AAA"/>
    <property type="match status" value="1"/>
</dbReference>
<keyword evidence="8 11" id="KW-0346">Stress response</keyword>
<dbReference type="NCBIfam" id="TIGR00416">
    <property type="entry name" value="sms"/>
    <property type="match status" value="1"/>
</dbReference>
<dbReference type="Pfam" id="PF18073">
    <property type="entry name" value="Zn_ribbon_LapB"/>
    <property type="match status" value="1"/>
</dbReference>
<dbReference type="SUPFAM" id="SSF54211">
    <property type="entry name" value="Ribosomal protein S5 domain 2-like"/>
    <property type="match status" value="1"/>
</dbReference>
<dbReference type="GO" id="GO:0140664">
    <property type="term" value="F:ATP-dependent DNA damage sensor activity"/>
    <property type="evidence" value="ECO:0007669"/>
    <property type="project" value="InterPro"/>
</dbReference>
<evidence type="ECO:0000256" key="6">
    <source>
        <dbReference type="ARBA" id="ARBA00022833"/>
    </source>
</evidence>
<keyword evidence="9 11" id="KW-0238">DNA-binding</keyword>
<organism evidence="15 16">
    <name type="scientific">Lyticum sinuosum</name>
    <dbReference type="NCBI Taxonomy" id="1332059"/>
    <lineage>
        <taxon>Bacteria</taxon>
        <taxon>Pseudomonadati</taxon>
        <taxon>Pseudomonadota</taxon>
        <taxon>Alphaproteobacteria</taxon>
        <taxon>Rickettsiales</taxon>
        <taxon>Lyticum</taxon>
    </lineage>
</organism>
<dbReference type="PRINTS" id="PR01874">
    <property type="entry name" value="DNAREPAIRADA"/>
</dbReference>
<keyword evidence="7 11" id="KW-0067">ATP-binding</keyword>
<dbReference type="InterPro" id="IPR003593">
    <property type="entry name" value="AAA+_ATPase"/>
</dbReference>
<dbReference type="Proteomes" id="UP001289135">
    <property type="component" value="Unassembled WGS sequence"/>
</dbReference>
<evidence type="ECO:0000256" key="5">
    <source>
        <dbReference type="ARBA" id="ARBA00022801"/>
    </source>
</evidence>
<dbReference type="GO" id="GO:0000725">
    <property type="term" value="P:recombinational repair"/>
    <property type="evidence" value="ECO:0007669"/>
    <property type="project" value="UniProtKB-UniRule"/>
</dbReference>
<evidence type="ECO:0000256" key="1">
    <source>
        <dbReference type="ARBA" id="ARBA00022723"/>
    </source>
</evidence>
<evidence type="ECO:0000313" key="15">
    <source>
        <dbReference type="EMBL" id="MDZ5761254.1"/>
    </source>
</evidence>
<evidence type="ECO:0000256" key="3">
    <source>
        <dbReference type="ARBA" id="ARBA00022763"/>
    </source>
</evidence>
<dbReference type="EMBL" id="JARGYU010000002">
    <property type="protein sequence ID" value="MDZ5761254.1"/>
    <property type="molecule type" value="Genomic_DNA"/>
</dbReference>
<dbReference type="PROSITE" id="PS50162">
    <property type="entry name" value="RECA_2"/>
    <property type="match status" value="1"/>
</dbReference>
<dbReference type="PANTHER" id="PTHR32472:SF10">
    <property type="entry name" value="DNA REPAIR PROTEIN RADA-LIKE PROTEIN"/>
    <property type="match status" value="1"/>
</dbReference>
<dbReference type="FunFam" id="3.40.50.300:FF:000050">
    <property type="entry name" value="DNA repair protein RadA"/>
    <property type="match status" value="1"/>
</dbReference>
<comment type="similarity">
    <text evidence="11 13">Belongs to the RecA family. RadA subfamily.</text>
</comment>
<keyword evidence="16" id="KW-1185">Reference proteome</keyword>
<evidence type="ECO:0000256" key="10">
    <source>
        <dbReference type="ARBA" id="ARBA00023204"/>
    </source>
</evidence>
<dbReference type="Pfam" id="PF13541">
    <property type="entry name" value="ChlI"/>
    <property type="match status" value="1"/>
</dbReference>
<dbReference type="InterPro" id="IPR020568">
    <property type="entry name" value="Ribosomal_Su5_D2-typ_SF"/>
</dbReference>
<comment type="function">
    <text evidence="11">Plays a role in repairing double-strand DNA breaks, probably involving stabilizing or processing branched DNA or blocked replication forks.</text>
</comment>
<dbReference type="PANTHER" id="PTHR32472">
    <property type="entry name" value="DNA REPAIR PROTEIN RADA"/>
    <property type="match status" value="1"/>
</dbReference>
<evidence type="ECO:0000256" key="2">
    <source>
        <dbReference type="ARBA" id="ARBA00022741"/>
    </source>
</evidence>
<dbReference type="InterPro" id="IPR041166">
    <property type="entry name" value="Rubredoxin_2"/>
</dbReference>
<dbReference type="HAMAP" id="MF_01498">
    <property type="entry name" value="RadA_bact"/>
    <property type="match status" value="1"/>
</dbReference>
<accession>A0AAE5AHW3</accession>
<comment type="caution">
    <text evidence="15">The sequence shown here is derived from an EMBL/GenBank/DDBJ whole genome shotgun (WGS) entry which is preliminary data.</text>
</comment>
<keyword evidence="4 13" id="KW-0863">Zinc-finger</keyword>
<keyword evidence="2 11" id="KW-0547">Nucleotide-binding</keyword>
<evidence type="ECO:0000256" key="11">
    <source>
        <dbReference type="HAMAP-Rule" id="MF_01498"/>
    </source>
</evidence>
<comment type="function">
    <text evidence="13">DNA-dependent ATPase involved in processing of recombination intermediates, plays a role in repairing DNA breaks. Stimulates the branch migration of RecA-mediated strand transfer reactions, allowing the 3' invading strand to extend heteroduplex DNA faster. Binds ssDNA in the presence of ADP but not other nucleotides, has ATPase activity that is stimulated by ssDNA and various branched DNA structures, but inhibited by SSB. Does not have RecA's homology-searching function.</text>
</comment>
<dbReference type="GO" id="GO:0005829">
    <property type="term" value="C:cytosol"/>
    <property type="evidence" value="ECO:0007669"/>
    <property type="project" value="TreeGrafter"/>
</dbReference>
<evidence type="ECO:0000259" key="14">
    <source>
        <dbReference type="PROSITE" id="PS50162"/>
    </source>
</evidence>
<keyword evidence="1 11" id="KW-0479">Metal-binding</keyword>
<dbReference type="InterPro" id="IPR027417">
    <property type="entry name" value="P-loop_NTPase"/>
</dbReference>
<dbReference type="Gene3D" id="3.40.50.300">
    <property type="entry name" value="P-loop containing nucleotide triphosphate hydrolases"/>
    <property type="match status" value="1"/>
</dbReference>
<feature type="region of interest" description="Lon-protease-like" evidence="11">
    <location>
        <begin position="356"/>
        <end position="482"/>
    </location>
</feature>
<comment type="domain">
    <text evidence="11">The middle region has homology to RecA with ATPase motifs including the RadA KNRFG motif, while the C-terminus is homologous to Lon protease.</text>
</comment>
<gene>
    <name evidence="11" type="primary">radA</name>
    <name evidence="15" type="ORF">Lyticum_00424</name>
</gene>
<dbReference type="GO" id="GO:0005524">
    <property type="term" value="F:ATP binding"/>
    <property type="evidence" value="ECO:0007669"/>
    <property type="project" value="UniProtKB-UniRule"/>
</dbReference>
<keyword evidence="10 11" id="KW-0234">DNA repair</keyword>
<sequence>MKSSIKKSVFICQNCNFQSTKWVGKCSECGSWNTMIEEIKNSSSAISSNALRNSLPITLTDLSESSSISEPYRCMTYISEFDRVVGGGMVIGSVILFYGEPGIGKSTLLLQIANSCANNNTQCLYITGEESSMQIKLRAQRLNICHKDIKLLATNSMNEVIAATQMIEKHSLVVIDSIQTISLEEIDSAPGTISQTKSCVMELTRLAKNFSVIVLVIGHVTKDGQVAGPKLLEHMVDTVLSFEGDTTHQYRIIRAIKNRYGSTNEIAIFSMENTGLTEVNNPSKIFISGFEKETIGSCIFAGYEGSRSIMLEIQSLVVKSFLPSPKRSAVGWDNNRLSMIIAILISRLNLKISDKEIYINIAGGLRINEPAIDLAGAVAIISSAQRIPIPRDIVFFGEIGLLGELRQVVQIENRINEAKKLGFSRIVMPEENKINIKNIKDNKNNTNLDNKSNINLNNKICNEITIIKMQNIKDVVDFLIKS</sequence>
<feature type="binding site" evidence="11">
    <location>
        <begin position="99"/>
        <end position="106"/>
    </location>
    <ligand>
        <name>ATP</name>
        <dbReference type="ChEBI" id="CHEBI:30616"/>
    </ligand>
</feature>
<evidence type="ECO:0000256" key="9">
    <source>
        <dbReference type="ARBA" id="ARBA00023125"/>
    </source>
</evidence>
<keyword evidence="6 13" id="KW-0862">Zinc</keyword>
<dbReference type="InterPro" id="IPR004504">
    <property type="entry name" value="DNA_repair_RadA"/>
</dbReference>
<proteinExistence type="inferred from homology"/>
<feature type="domain" description="RecA family profile 1" evidence="14">
    <location>
        <begin position="70"/>
        <end position="220"/>
    </location>
</feature>
<dbReference type="Pfam" id="PF13481">
    <property type="entry name" value="AAA_25"/>
    <property type="match status" value="1"/>
</dbReference>
<reference evidence="15" key="1">
    <citation type="submission" date="2023-02" db="EMBL/GenBank/DDBJ databases">
        <title>Host association and intracellularity evolved multiple times independently in the Rickettsiales.</title>
        <authorList>
            <person name="Castelli M."/>
            <person name="Nardi T."/>
            <person name="Gammuto L."/>
            <person name="Bellinzona G."/>
            <person name="Sabaneyeva E."/>
            <person name="Potekhin A."/>
            <person name="Serra V."/>
            <person name="Petroni G."/>
            <person name="Sassera D."/>
        </authorList>
    </citation>
    <scope>NUCLEOTIDE SEQUENCE</scope>
    <source>
        <strain evidence="15">USBL-36I1</strain>
    </source>
</reference>
<dbReference type="InterPro" id="IPR020588">
    <property type="entry name" value="RecA_ATP-bd"/>
</dbReference>
<name>A0AAE5AHW3_9RICK</name>
<evidence type="ECO:0000256" key="13">
    <source>
        <dbReference type="RuleBase" id="RU003555"/>
    </source>
</evidence>
<dbReference type="RefSeq" id="WP_322498684.1">
    <property type="nucleotide sequence ID" value="NZ_JARGYU010000002.1"/>
</dbReference>
<protein>
    <recommendedName>
        <fullName evidence="11 12">DNA repair protein RadA</fullName>
    </recommendedName>
</protein>
<evidence type="ECO:0000313" key="16">
    <source>
        <dbReference type="Proteomes" id="UP001289135"/>
    </source>
</evidence>
<dbReference type="GO" id="GO:0003684">
    <property type="term" value="F:damaged DNA binding"/>
    <property type="evidence" value="ECO:0007669"/>
    <property type="project" value="InterPro"/>
</dbReference>
<dbReference type="AlphaFoldDB" id="A0AAE5AHW3"/>
<dbReference type="SUPFAM" id="SSF52540">
    <property type="entry name" value="P-loop containing nucleoside triphosphate hydrolases"/>
    <property type="match status" value="1"/>
</dbReference>
<keyword evidence="5" id="KW-0378">Hydrolase</keyword>
<dbReference type="CDD" id="cd01121">
    <property type="entry name" value="RadA_SMS_N"/>
    <property type="match status" value="1"/>
</dbReference>
<evidence type="ECO:0000256" key="4">
    <source>
        <dbReference type="ARBA" id="ARBA00022771"/>
    </source>
</evidence>
<dbReference type="Gene3D" id="3.30.230.10">
    <property type="match status" value="1"/>
</dbReference>
<dbReference type="GO" id="GO:0016787">
    <property type="term" value="F:hydrolase activity"/>
    <property type="evidence" value="ECO:0007669"/>
    <property type="project" value="UniProtKB-KW"/>
</dbReference>
<dbReference type="InterPro" id="IPR014721">
    <property type="entry name" value="Ribsml_uS5_D2-typ_fold_subgr"/>
</dbReference>
<keyword evidence="3 11" id="KW-0227">DNA damage</keyword>
<feature type="short sequence motif" description="RadA KNRFG motif" evidence="11">
    <location>
        <begin position="257"/>
        <end position="261"/>
    </location>
</feature>
<evidence type="ECO:0000256" key="7">
    <source>
        <dbReference type="ARBA" id="ARBA00022840"/>
    </source>
</evidence>